<dbReference type="Proteomes" id="UP001516400">
    <property type="component" value="Unassembled WGS sequence"/>
</dbReference>
<keyword evidence="6" id="KW-1185">Reference proteome</keyword>
<proteinExistence type="inferred from homology"/>
<comment type="caution">
    <text evidence="5">The sequence shown here is derived from an EMBL/GenBank/DDBJ whole genome shotgun (WGS) entry which is preliminary data.</text>
</comment>
<dbReference type="AlphaFoldDB" id="A0ABD2NEH4"/>
<evidence type="ECO:0000256" key="1">
    <source>
        <dbReference type="ARBA" id="ARBA00023157"/>
    </source>
</evidence>
<dbReference type="InterPro" id="IPR051487">
    <property type="entry name" value="Ser/Thr_Proteases_Immune/Dev"/>
</dbReference>
<evidence type="ECO:0000313" key="5">
    <source>
        <dbReference type="EMBL" id="KAL3276814.1"/>
    </source>
</evidence>
<evidence type="ECO:0000256" key="3">
    <source>
        <dbReference type="SAM" id="SignalP"/>
    </source>
</evidence>
<evidence type="ECO:0000259" key="4">
    <source>
        <dbReference type="PROSITE" id="PS50240"/>
    </source>
</evidence>
<dbReference type="PRINTS" id="PR00722">
    <property type="entry name" value="CHYMOTRYPSIN"/>
</dbReference>
<keyword evidence="3" id="KW-0732">Signal</keyword>
<dbReference type="PROSITE" id="PS50240">
    <property type="entry name" value="TRYPSIN_DOM"/>
    <property type="match status" value="1"/>
</dbReference>
<organism evidence="5 6">
    <name type="scientific">Cryptolaemus montrouzieri</name>
    <dbReference type="NCBI Taxonomy" id="559131"/>
    <lineage>
        <taxon>Eukaryota</taxon>
        <taxon>Metazoa</taxon>
        <taxon>Ecdysozoa</taxon>
        <taxon>Arthropoda</taxon>
        <taxon>Hexapoda</taxon>
        <taxon>Insecta</taxon>
        <taxon>Pterygota</taxon>
        <taxon>Neoptera</taxon>
        <taxon>Endopterygota</taxon>
        <taxon>Coleoptera</taxon>
        <taxon>Polyphaga</taxon>
        <taxon>Cucujiformia</taxon>
        <taxon>Coccinelloidea</taxon>
        <taxon>Coccinellidae</taxon>
        <taxon>Scymninae</taxon>
        <taxon>Scymnini</taxon>
        <taxon>Cryptolaemus</taxon>
    </lineage>
</organism>
<dbReference type="EMBL" id="JABFTP020000103">
    <property type="protein sequence ID" value="KAL3276814.1"/>
    <property type="molecule type" value="Genomic_DNA"/>
</dbReference>
<sequence length="343" mass="36285">MSLLYISFVLVLLKIVAGQGKLPNGDPYFCVPPGICPDSGGIDPRIMTPSANPTPNLVTCPPGLAPCYAQGSMSNCGFRLLRINSTSDGYAQTGAYPWQAFLTGPTGAYIGSGSLLSPYHVLTATHKVLAYARNASQVTVFMGVNDPALIDRRTPRSAAARIRYLNTSAQPYNNLTLKNDIAIITLATPISLVGQTLINTICLPPASSTAMTYMTPQRCVVSGWGQIQPDSRTGVPTKLKQVAVNTTTLARCASGFAGRVNIDIYLDQTGGQLCAGGEAQKDACFQDGGAPLTCGAGTTASRFTVAGIVIWGKSCGQPGIYGVYTNVPFYRQWIIDVITTRIS</sequence>
<reference evidence="5 6" key="1">
    <citation type="journal article" date="2021" name="BMC Biol.">
        <title>Horizontally acquired antibacterial genes associated with adaptive radiation of ladybird beetles.</title>
        <authorList>
            <person name="Li H.S."/>
            <person name="Tang X.F."/>
            <person name="Huang Y.H."/>
            <person name="Xu Z.Y."/>
            <person name="Chen M.L."/>
            <person name="Du X.Y."/>
            <person name="Qiu B.Y."/>
            <person name="Chen P.T."/>
            <person name="Zhang W."/>
            <person name="Slipinski A."/>
            <person name="Escalona H.E."/>
            <person name="Waterhouse R.M."/>
            <person name="Zwick A."/>
            <person name="Pang H."/>
        </authorList>
    </citation>
    <scope>NUCLEOTIDE SEQUENCE [LARGE SCALE GENOMIC DNA]</scope>
    <source>
        <strain evidence="5">SYSU2018</strain>
    </source>
</reference>
<feature type="signal peptide" evidence="3">
    <location>
        <begin position="1"/>
        <end position="18"/>
    </location>
</feature>
<comment type="similarity">
    <text evidence="2">Belongs to the peptidase S1 family. CLIP subfamily.</text>
</comment>
<dbReference type="SMART" id="SM00020">
    <property type="entry name" value="Tryp_SPc"/>
    <property type="match status" value="1"/>
</dbReference>
<dbReference type="InterPro" id="IPR009003">
    <property type="entry name" value="Peptidase_S1_PA"/>
</dbReference>
<dbReference type="Pfam" id="PF00089">
    <property type="entry name" value="Trypsin"/>
    <property type="match status" value="1"/>
</dbReference>
<feature type="domain" description="Peptidase S1" evidence="4">
    <location>
        <begin position="86"/>
        <end position="339"/>
    </location>
</feature>
<gene>
    <name evidence="5" type="ORF">HHI36_012176</name>
</gene>
<protein>
    <recommendedName>
        <fullName evidence="4">Peptidase S1 domain-containing protein</fullName>
    </recommendedName>
</protein>
<evidence type="ECO:0000313" key="6">
    <source>
        <dbReference type="Proteomes" id="UP001516400"/>
    </source>
</evidence>
<keyword evidence="1" id="KW-1015">Disulfide bond</keyword>
<dbReference type="Gene3D" id="2.40.10.10">
    <property type="entry name" value="Trypsin-like serine proteases"/>
    <property type="match status" value="2"/>
</dbReference>
<dbReference type="CDD" id="cd00190">
    <property type="entry name" value="Tryp_SPc"/>
    <property type="match status" value="1"/>
</dbReference>
<evidence type="ECO:0000256" key="2">
    <source>
        <dbReference type="ARBA" id="ARBA00024195"/>
    </source>
</evidence>
<accession>A0ABD2NEH4</accession>
<feature type="chain" id="PRO_5044792365" description="Peptidase S1 domain-containing protein" evidence="3">
    <location>
        <begin position="19"/>
        <end position="343"/>
    </location>
</feature>
<dbReference type="InterPro" id="IPR043504">
    <property type="entry name" value="Peptidase_S1_PA_chymotrypsin"/>
</dbReference>
<dbReference type="InterPro" id="IPR001314">
    <property type="entry name" value="Peptidase_S1A"/>
</dbReference>
<dbReference type="InterPro" id="IPR001254">
    <property type="entry name" value="Trypsin_dom"/>
</dbReference>
<name>A0ABD2NEH4_9CUCU</name>
<dbReference type="SUPFAM" id="SSF50494">
    <property type="entry name" value="Trypsin-like serine proteases"/>
    <property type="match status" value="1"/>
</dbReference>
<dbReference type="PANTHER" id="PTHR24256">
    <property type="entry name" value="TRYPTASE-RELATED"/>
    <property type="match status" value="1"/>
</dbReference>